<accession>A0A1H7XGC0</accession>
<proteinExistence type="predicted"/>
<name>A0A1H7XGC0_9PAST</name>
<evidence type="ECO:0000313" key="3">
    <source>
        <dbReference type="Proteomes" id="UP000198883"/>
    </source>
</evidence>
<feature type="chain" id="PRO_5011639924" evidence="1">
    <location>
        <begin position="23"/>
        <end position="161"/>
    </location>
</feature>
<protein>
    <submittedName>
        <fullName evidence="2">Uncharacterized protein</fullName>
    </submittedName>
</protein>
<dbReference type="RefSeq" id="WP_090921811.1">
    <property type="nucleotide sequence ID" value="NZ_CP016180.1"/>
</dbReference>
<organism evidence="2 3">
    <name type="scientific">Phocoenobacter skyensis</name>
    <dbReference type="NCBI Taxonomy" id="97481"/>
    <lineage>
        <taxon>Bacteria</taxon>
        <taxon>Pseudomonadati</taxon>
        <taxon>Pseudomonadota</taxon>
        <taxon>Gammaproteobacteria</taxon>
        <taxon>Pasteurellales</taxon>
        <taxon>Pasteurellaceae</taxon>
        <taxon>Phocoenobacter</taxon>
    </lineage>
</organism>
<sequence>MKLKKSFIALLTALGVATNIQAKPTLFQDVSYSIEKIKTLSSQKTTTDEIFKQVGLLSSSIQELNAFTNERINTINKNELSDLILVEYAVNFIFNFLKQEFKSDIFTKYTTEFRTLSNAKNTLENNVRKSKERLIGIEIVRVKGLSLNNDEVTELTNAVDK</sequence>
<gene>
    <name evidence="2" type="ORF">SAMN05444853_11248</name>
</gene>
<keyword evidence="1" id="KW-0732">Signal</keyword>
<reference evidence="3" key="1">
    <citation type="submission" date="2016-10" db="EMBL/GenBank/DDBJ databases">
        <authorList>
            <person name="Varghese N."/>
            <person name="Submissions S."/>
        </authorList>
    </citation>
    <scope>NUCLEOTIDE SEQUENCE [LARGE SCALE GENOMIC DNA]</scope>
    <source>
        <strain evidence="3">DSM 24204</strain>
    </source>
</reference>
<dbReference type="Proteomes" id="UP000198883">
    <property type="component" value="Unassembled WGS sequence"/>
</dbReference>
<feature type="signal peptide" evidence="1">
    <location>
        <begin position="1"/>
        <end position="22"/>
    </location>
</feature>
<evidence type="ECO:0000313" key="2">
    <source>
        <dbReference type="EMBL" id="SEM32258.1"/>
    </source>
</evidence>
<dbReference type="AlphaFoldDB" id="A0A1H7XGC0"/>
<evidence type="ECO:0000256" key="1">
    <source>
        <dbReference type="SAM" id="SignalP"/>
    </source>
</evidence>
<dbReference type="GeneID" id="83544058"/>
<dbReference type="EMBL" id="FOBN01000012">
    <property type="protein sequence ID" value="SEM32258.1"/>
    <property type="molecule type" value="Genomic_DNA"/>
</dbReference>